<dbReference type="RefSeq" id="WP_270119918.1">
    <property type="nucleotide sequence ID" value="NZ_CP096916.1"/>
</dbReference>
<keyword evidence="1" id="KW-1133">Transmembrane helix</keyword>
<organism evidence="2 3">
    <name type="scientific">Alcaligenes faecalis</name>
    <dbReference type="NCBI Taxonomy" id="511"/>
    <lineage>
        <taxon>Bacteria</taxon>
        <taxon>Pseudomonadati</taxon>
        <taxon>Pseudomonadota</taxon>
        <taxon>Betaproteobacteria</taxon>
        <taxon>Burkholderiales</taxon>
        <taxon>Alcaligenaceae</taxon>
        <taxon>Alcaligenes</taxon>
    </lineage>
</organism>
<name>A0ABY7N7A3_ALCFA</name>
<evidence type="ECO:0000256" key="1">
    <source>
        <dbReference type="SAM" id="Phobius"/>
    </source>
</evidence>
<reference evidence="2 3" key="1">
    <citation type="submission" date="2022-05" db="EMBL/GenBank/DDBJ databases">
        <title>Complete sequence of strain NY11312.</title>
        <authorList>
            <person name="Zhou D."/>
        </authorList>
    </citation>
    <scope>NUCLEOTIDE SEQUENCE [LARGE SCALE GENOMIC DNA]</scope>
    <source>
        <strain evidence="2 3">NY11312</strain>
    </source>
</reference>
<evidence type="ECO:0000313" key="2">
    <source>
        <dbReference type="EMBL" id="WBM40002.1"/>
    </source>
</evidence>
<protein>
    <submittedName>
        <fullName evidence="2">Uncharacterized protein</fullName>
    </submittedName>
</protein>
<accession>A0ABY7N7A3</accession>
<keyword evidence="1" id="KW-0812">Transmembrane</keyword>
<gene>
    <name evidence="2" type="ORF">M2J83_09385</name>
</gene>
<dbReference type="EMBL" id="CP096916">
    <property type="protein sequence ID" value="WBM40002.1"/>
    <property type="molecule type" value="Genomic_DNA"/>
</dbReference>
<feature type="transmembrane region" description="Helical" evidence="1">
    <location>
        <begin position="47"/>
        <end position="65"/>
    </location>
</feature>
<keyword evidence="3" id="KW-1185">Reference proteome</keyword>
<sequence length="209" mass="23087">MRVRLRLAAAWFFAALSGGAIGGFGGQVLVSWLNNEPKLWGAEWWDAMTAFGTIGATIAAVIIAGRSEIRAERERVRRGLSLKWFVAMKLGDIKAGAALAQEEMQKIVKLPKGTVIEGPVTFMLQKSLPMLDLSGIAGHLGAIHALGEDSHRYSEVFAYAEARYKELSVILEGRFCILEGNDYLEGVVERFKYLSDLTEKTIEMLNRPI</sequence>
<proteinExistence type="predicted"/>
<evidence type="ECO:0000313" key="3">
    <source>
        <dbReference type="Proteomes" id="UP001211866"/>
    </source>
</evidence>
<dbReference type="Proteomes" id="UP001211866">
    <property type="component" value="Chromosome"/>
</dbReference>
<keyword evidence="1" id="KW-0472">Membrane</keyword>